<protein>
    <submittedName>
        <fullName evidence="4">Clan SC, family S33, methylesterase-like serine peptidase</fullName>
    </submittedName>
</protein>
<comment type="caution">
    <text evidence="4">The sequence shown here is derived from an EMBL/GenBank/DDBJ whole genome shotgun (WGS) entry which is preliminary data.</text>
</comment>
<dbReference type="RefSeq" id="XP_068359945.1">
    <property type="nucleotide sequence ID" value="XM_068504146.1"/>
</dbReference>
<accession>A0A1J4K5S7</accession>
<dbReference type="GeneID" id="94838850"/>
<dbReference type="PANTHER" id="PTHR10794">
    <property type="entry name" value="ABHYDROLASE DOMAIN-CONTAINING PROTEIN"/>
    <property type="match status" value="1"/>
</dbReference>
<dbReference type="GO" id="GO:0047372">
    <property type="term" value="F:monoacylglycerol lipase activity"/>
    <property type="evidence" value="ECO:0007669"/>
    <property type="project" value="TreeGrafter"/>
</dbReference>
<proteinExistence type="inferred from homology"/>
<dbReference type="PANTHER" id="PTHR10794:SF63">
    <property type="entry name" value="ALPHA_BETA HYDROLASE 1, ISOFORM A"/>
    <property type="match status" value="1"/>
</dbReference>
<dbReference type="Gene3D" id="3.40.50.1820">
    <property type="entry name" value="alpha/beta hydrolase"/>
    <property type="match status" value="1"/>
</dbReference>
<feature type="active site" description="Charge relay system" evidence="2">
    <location>
        <position position="334"/>
    </location>
</feature>
<sequence>MNLFLIFLAILFVYIIYRVSRRIYPTINVNINGSVSPIIQKMKSLKVPYRPTPWLIGPHAQTIYGMRYRPKHLKYRREIFTFDDNGQCALDFYDPFNETNSFTDGTPIVMIIHTLAGGTREPCSNNLAEAARRKGYRALVYNNRGCSGVPFTSKRFYNALLSDDTEAVIHYLKDKYKPRQLFLVGFSLGAYMAAQYDIHEGLVDGVALVSHTYDGNGANDMLKKPIQRKLYLPVMMTKVTHLLSKDHFVNYPEALKATTLDEYDRLYTCKEYNIESVYDYYDQCCLYKKVPLFKAPTLVLGADNDPFTKKSFMPIKEIEKSDKCAFVHVSEGGHVSFPIGMDAKKSYIDVVVLDFFDTIIQLQQSI</sequence>
<dbReference type="OrthoDB" id="247542at2759"/>
<reference evidence="4" key="1">
    <citation type="submission" date="2016-10" db="EMBL/GenBank/DDBJ databases">
        <authorList>
            <person name="Benchimol M."/>
            <person name="Almeida L.G."/>
            <person name="Vasconcelos A.T."/>
            <person name="Perreira-Neves A."/>
            <person name="Rosa I.A."/>
            <person name="Tasca T."/>
            <person name="Bogo M.R."/>
            <person name="de Souza W."/>
        </authorList>
    </citation>
    <scope>NUCLEOTIDE SEQUENCE [LARGE SCALE GENOMIC DNA]</scope>
    <source>
        <strain evidence="4">K</strain>
    </source>
</reference>
<dbReference type="SUPFAM" id="SSF53474">
    <property type="entry name" value="alpha/beta-Hydrolases"/>
    <property type="match status" value="1"/>
</dbReference>
<evidence type="ECO:0000256" key="2">
    <source>
        <dbReference type="PIRSR" id="PIRSR005211-1"/>
    </source>
</evidence>
<dbReference type="InterPro" id="IPR000073">
    <property type="entry name" value="AB_hydrolase_1"/>
</dbReference>
<evidence type="ECO:0000259" key="3">
    <source>
        <dbReference type="Pfam" id="PF00561"/>
    </source>
</evidence>
<comment type="similarity">
    <text evidence="1">Belongs to the AB hydrolase superfamily. AB hydrolase 4 family.</text>
</comment>
<name>A0A1J4K5S7_9EUKA</name>
<evidence type="ECO:0000313" key="5">
    <source>
        <dbReference type="Proteomes" id="UP000179807"/>
    </source>
</evidence>
<dbReference type="InterPro" id="IPR012020">
    <property type="entry name" value="ABHD4"/>
</dbReference>
<gene>
    <name evidence="4" type="ORF">TRFO_25117</name>
</gene>
<feature type="active site" description="Charge relay system" evidence="2">
    <location>
        <position position="305"/>
    </location>
</feature>
<dbReference type="PIRSF" id="PIRSF005211">
    <property type="entry name" value="Ab_hydro_YheT"/>
    <property type="match status" value="1"/>
</dbReference>
<evidence type="ECO:0000256" key="1">
    <source>
        <dbReference type="ARBA" id="ARBA00010884"/>
    </source>
</evidence>
<dbReference type="GO" id="GO:0034338">
    <property type="term" value="F:short-chain carboxylesterase activity"/>
    <property type="evidence" value="ECO:0007669"/>
    <property type="project" value="TreeGrafter"/>
</dbReference>
<dbReference type="InterPro" id="IPR029058">
    <property type="entry name" value="AB_hydrolase_fold"/>
</dbReference>
<dbReference type="EMBL" id="MLAK01000715">
    <property type="protein sequence ID" value="OHT06809.1"/>
    <property type="molecule type" value="Genomic_DNA"/>
</dbReference>
<feature type="active site" description="Charge relay system" evidence="2">
    <location>
        <position position="187"/>
    </location>
</feature>
<organism evidence="4 5">
    <name type="scientific">Tritrichomonas foetus</name>
    <dbReference type="NCBI Taxonomy" id="1144522"/>
    <lineage>
        <taxon>Eukaryota</taxon>
        <taxon>Metamonada</taxon>
        <taxon>Parabasalia</taxon>
        <taxon>Tritrichomonadida</taxon>
        <taxon>Tritrichomonadidae</taxon>
        <taxon>Tritrichomonas</taxon>
    </lineage>
</organism>
<dbReference type="VEuPathDB" id="TrichDB:TRFO_25117"/>
<dbReference type="Proteomes" id="UP000179807">
    <property type="component" value="Unassembled WGS sequence"/>
</dbReference>
<keyword evidence="5" id="KW-1185">Reference proteome</keyword>
<feature type="domain" description="AB hydrolase-1" evidence="3">
    <location>
        <begin position="107"/>
        <end position="337"/>
    </location>
</feature>
<dbReference type="Pfam" id="PF00561">
    <property type="entry name" value="Abhydrolase_1"/>
    <property type="match status" value="1"/>
</dbReference>
<dbReference type="AlphaFoldDB" id="A0A1J4K5S7"/>
<dbReference type="InterPro" id="IPR050960">
    <property type="entry name" value="AB_hydrolase_4_sf"/>
</dbReference>
<evidence type="ECO:0000313" key="4">
    <source>
        <dbReference type="EMBL" id="OHT06809.1"/>
    </source>
</evidence>